<dbReference type="EMBL" id="CP003360">
    <property type="protein sequence ID" value="AFM25036.1"/>
    <property type="molecule type" value="Genomic_DNA"/>
</dbReference>
<gene>
    <name evidence="2" type="ordered locus">Desti_2349</name>
</gene>
<dbReference type="STRING" id="706587.Desti_2349"/>
<proteinExistence type="predicted"/>
<dbReference type="Proteomes" id="UP000006055">
    <property type="component" value="Chromosome"/>
</dbReference>
<accession>I4C645</accession>
<evidence type="ECO:0000313" key="2">
    <source>
        <dbReference type="EMBL" id="AFM25036.1"/>
    </source>
</evidence>
<reference evidence="3" key="1">
    <citation type="submission" date="2012-06" db="EMBL/GenBank/DDBJ databases">
        <title>Complete sequence of chromosome of Desulfomonile tiedjei DSM 6799.</title>
        <authorList>
            <person name="Lucas S."/>
            <person name="Copeland A."/>
            <person name="Lapidus A."/>
            <person name="Glavina del Rio T."/>
            <person name="Dalin E."/>
            <person name="Tice H."/>
            <person name="Bruce D."/>
            <person name="Goodwin L."/>
            <person name="Pitluck S."/>
            <person name="Peters L."/>
            <person name="Ovchinnikova G."/>
            <person name="Zeytun A."/>
            <person name="Lu M."/>
            <person name="Kyrpides N."/>
            <person name="Mavromatis K."/>
            <person name="Ivanova N."/>
            <person name="Brettin T."/>
            <person name="Detter J.C."/>
            <person name="Han C."/>
            <person name="Larimer F."/>
            <person name="Land M."/>
            <person name="Hauser L."/>
            <person name="Markowitz V."/>
            <person name="Cheng J.-F."/>
            <person name="Hugenholtz P."/>
            <person name="Woyke T."/>
            <person name="Wu D."/>
            <person name="Spring S."/>
            <person name="Schroeder M."/>
            <person name="Brambilla E."/>
            <person name="Klenk H.-P."/>
            <person name="Eisen J.A."/>
        </authorList>
    </citation>
    <scope>NUCLEOTIDE SEQUENCE [LARGE SCALE GENOMIC DNA]</scope>
    <source>
        <strain evidence="3">ATCC 49306 / DSM 6799 / DCB-1</strain>
    </source>
</reference>
<dbReference type="InterPro" id="IPR000489">
    <property type="entry name" value="Pterin-binding_dom"/>
</dbReference>
<evidence type="ECO:0000313" key="3">
    <source>
        <dbReference type="Proteomes" id="UP000006055"/>
    </source>
</evidence>
<dbReference type="GO" id="GO:0042558">
    <property type="term" value="P:pteridine-containing compound metabolic process"/>
    <property type="evidence" value="ECO:0007669"/>
    <property type="project" value="InterPro"/>
</dbReference>
<sequence length="258" mass="28151">MLVVADNINAMNPIVSRAMESLDPEPIQELAKACVQKGTQFIDINPGYLSRRKEDRMAFLVEAVQEVVSARLILDSPNAGVLARGLSVCKATPFLNALSLEPQKLNEILPLAVEHGTPLILLIMDAKSFTPPTMEEKIAIAVELREHCLNAGLRTEDLVFDPVLPSLSWDDAYLRISEGLKAVNLLASGAVFSEPVRTMIGLSNLRSGQKTRYSIKIEETCLALFAGAGLSMALMNVLKSELKPTIDLIRQIVPTTTD</sequence>
<dbReference type="OrthoDB" id="5416636at2"/>
<protein>
    <submittedName>
        <fullName evidence="2">Pterin binding enzyme</fullName>
    </submittedName>
</protein>
<name>I4C645_DESTA</name>
<dbReference type="InterPro" id="IPR011005">
    <property type="entry name" value="Dihydropteroate_synth-like_sf"/>
</dbReference>
<dbReference type="AlphaFoldDB" id="I4C645"/>
<dbReference type="eggNOG" id="COG1410">
    <property type="taxonomic scope" value="Bacteria"/>
</dbReference>
<dbReference type="SUPFAM" id="SSF51717">
    <property type="entry name" value="Dihydropteroate synthetase-like"/>
    <property type="match status" value="1"/>
</dbReference>
<dbReference type="KEGG" id="dti:Desti_2349"/>
<dbReference type="Gene3D" id="3.20.20.20">
    <property type="entry name" value="Dihydropteroate synthase-like"/>
    <property type="match status" value="1"/>
</dbReference>
<dbReference type="RefSeq" id="WP_014810179.1">
    <property type="nucleotide sequence ID" value="NC_018025.1"/>
</dbReference>
<evidence type="ECO:0000259" key="1">
    <source>
        <dbReference type="PROSITE" id="PS50972"/>
    </source>
</evidence>
<feature type="domain" description="Pterin-binding" evidence="1">
    <location>
        <begin position="1"/>
        <end position="258"/>
    </location>
</feature>
<dbReference type="HOGENOM" id="CLU_070996_0_0_7"/>
<organism evidence="2 3">
    <name type="scientific">Desulfomonile tiedjei (strain ATCC 49306 / DSM 6799 / DCB-1)</name>
    <dbReference type="NCBI Taxonomy" id="706587"/>
    <lineage>
        <taxon>Bacteria</taxon>
        <taxon>Pseudomonadati</taxon>
        <taxon>Thermodesulfobacteriota</taxon>
        <taxon>Desulfomonilia</taxon>
        <taxon>Desulfomonilales</taxon>
        <taxon>Desulfomonilaceae</taxon>
        <taxon>Desulfomonile</taxon>
    </lineage>
</organism>
<keyword evidence="3" id="KW-1185">Reference proteome</keyword>
<dbReference type="Pfam" id="PF00809">
    <property type="entry name" value="Pterin_bind"/>
    <property type="match status" value="1"/>
</dbReference>
<dbReference type="PROSITE" id="PS50972">
    <property type="entry name" value="PTERIN_BINDING"/>
    <property type="match status" value="1"/>
</dbReference>